<keyword evidence="1" id="KW-0489">Methyltransferase</keyword>
<dbReference type="InterPro" id="IPR007356">
    <property type="entry name" value="tRNA_m1G_MeTrfase_euk"/>
</dbReference>
<evidence type="ECO:0000313" key="6">
    <source>
        <dbReference type="EMBL" id="PAV82892.1"/>
    </source>
</evidence>
<dbReference type="Proteomes" id="UP000218231">
    <property type="component" value="Unassembled WGS sequence"/>
</dbReference>
<evidence type="ECO:0000259" key="5">
    <source>
        <dbReference type="PROSITE" id="PS51675"/>
    </source>
</evidence>
<dbReference type="AlphaFoldDB" id="A0A2A2L9P3"/>
<organism evidence="6 7">
    <name type="scientific">Diploscapter pachys</name>
    <dbReference type="NCBI Taxonomy" id="2018661"/>
    <lineage>
        <taxon>Eukaryota</taxon>
        <taxon>Metazoa</taxon>
        <taxon>Ecdysozoa</taxon>
        <taxon>Nematoda</taxon>
        <taxon>Chromadorea</taxon>
        <taxon>Rhabditida</taxon>
        <taxon>Rhabditina</taxon>
        <taxon>Rhabditomorpha</taxon>
        <taxon>Rhabditoidea</taxon>
        <taxon>Rhabditidae</taxon>
        <taxon>Diploscapter</taxon>
    </lineage>
</organism>
<comment type="caution">
    <text evidence="6">The sequence shown here is derived from an EMBL/GenBank/DDBJ whole genome shotgun (WGS) entry which is preliminary data.</text>
</comment>
<dbReference type="GO" id="GO:0070131">
    <property type="term" value="P:positive regulation of mitochondrial translation"/>
    <property type="evidence" value="ECO:0007669"/>
    <property type="project" value="TreeGrafter"/>
</dbReference>
<dbReference type="PROSITE" id="PS51675">
    <property type="entry name" value="SAM_MT_TRM10"/>
    <property type="match status" value="1"/>
</dbReference>
<dbReference type="GO" id="GO:0000049">
    <property type="term" value="F:tRNA binding"/>
    <property type="evidence" value="ECO:0007669"/>
    <property type="project" value="TreeGrafter"/>
</dbReference>
<dbReference type="InterPro" id="IPR028564">
    <property type="entry name" value="MT_TRM10-typ"/>
</dbReference>
<dbReference type="STRING" id="2018661.A0A2A2L9P3"/>
<dbReference type="OrthoDB" id="9976048at2759"/>
<evidence type="ECO:0000256" key="3">
    <source>
        <dbReference type="ARBA" id="ARBA00022691"/>
    </source>
</evidence>
<dbReference type="GO" id="GO:0005654">
    <property type="term" value="C:nucleoplasm"/>
    <property type="evidence" value="ECO:0007669"/>
    <property type="project" value="TreeGrafter"/>
</dbReference>
<dbReference type="EMBL" id="LIAE01007017">
    <property type="protein sequence ID" value="PAV82892.1"/>
    <property type="molecule type" value="Genomic_DNA"/>
</dbReference>
<keyword evidence="4" id="KW-0175">Coiled coil</keyword>
<evidence type="ECO:0000256" key="2">
    <source>
        <dbReference type="ARBA" id="ARBA00022679"/>
    </source>
</evidence>
<dbReference type="GO" id="GO:0008168">
    <property type="term" value="F:methyltransferase activity"/>
    <property type="evidence" value="ECO:0007669"/>
    <property type="project" value="UniProtKB-KW"/>
</dbReference>
<gene>
    <name evidence="6" type="ORF">WR25_21160</name>
</gene>
<feature type="coiled-coil region" evidence="4">
    <location>
        <begin position="142"/>
        <end position="174"/>
    </location>
</feature>
<proteinExistence type="predicted"/>
<sequence>MLQSCIRQVACAASRLVPPRNIARFRPQIRRFSKENKEESREFLDYESEENEEDVRGMKEDGWAIYVKPGSITLDQVRPSERFLSRLDEEQLRKYKYVCAELELYLYLGQIIPDVLTDQDWTRLLTMRSTQERVAFWEYRGLTCAREKRDKIRAEKKRQEHQKLSDKFDEAMRIIEEGGMGYAPQGYRLIQNPLRNQADGHRLHGARMYYSIALLNNPRVIVDMRDIPFAQDSHRRHLSAHIREAIRQNNESNRPLPLSFAGIELSESMKNYLKYQVGYFDSAYDHQRLTPDLSAKPPQEMYDFDRDEVVYISKYAKDMLDGPLDKKAYIVPATMDLSRESLGLGRKSRVQMFCLPIKKYVIWRHGPMFIPLPTIVKILREVNTHGNWEEAFHKSISRRHLHDSDEKFEQRQSLFRERREEKKNLIKSIEEYMDKKREKDEI</sequence>
<evidence type="ECO:0000256" key="1">
    <source>
        <dbReference type="ARBA" id="ARBA00022603"/>
    </source>
</evidence>
<dbReference type="GO" id="GO:0097745">
    <property type="term" value="P:mitochondrial tRNA 5'-end processing"/>
    <property type="evidence" value="ECO:0007669"/>
    <property type="project" value="TreeGrafter"/>
</dbReference>
<dbReference type="Gene3D" id="3.40.1280.30">
    <property type="match status" value="1"/>
</dbReference>
<dbReference type="GO" id="GO:0005739">
    <property type="term" value="C:mitochondrion"/>
    <property type="evidence" value="ECO:0007669"/>
    <property type="project" value="TreeGrafter"/>
</dbReference>
<evidence type="ECO:0000313" key="7">
    <source>
        <dbReference type="Proteomes" id="UP000218231"/>
    </source>
</evidence>
<keyword evidence="7" id="KW-1185">Reference proteome</keyword>
<dbReference type="GO" id="GO:0032259">
    <property type="term" value="P:methylation"/>
    <property type="evidence" value="ECO:0007669"/>
    <property type="project" value="UniProtKB-KW"/>
</dbReference>
<keyword evidence="3" id="KW-0949">S-adenosyl-L-methionine</keyword>
<dbReference type="PANTHER" id="PTHR13563">
    <property type="entry name" value="TRNA (GUANINE-9-) METHYLTRANSFERASE"/>
    <property type="match status" value="1"/>
</dbReference>
<protein>
    <recommendedName>
        <fullName evidence="5">SAM-dependent MTase TRM10-type domain-containing protein</fullName>
    </recommendedName>
</protein>
<feature type="domain" description="SAM-dependent MTase TRM10-type" evidence="5">
    <location>
        <begin position="204"/>
        <end position="403"/>
    </location>
</feature>
<name>A0A2A2L9P3_9BILA</name>
<evidence type="ECO:0000256" key="4">
    <source>
        <dbReference type="SAM" id="Coils"/>
    </source>
</evidence>
<keyword evidence="2" id="KW-0808">Transferase</keyword>
<accession>A0A2A2L9P3</accession>
<dbReference type="InterPro" id="IPR038459">
    <property type="entry name" value="MT_TRM10-typ_sf"/>
</dbReference>
<reference evidence="6 7" key="1">
    <citation type="journal article" date="2017" name="Curr. Biol.">
        <title>Genome architecture and evolution of a unichromosomal asexual nematode.</title>
        <authorList>
            <person name="Fradin H."/>
            <person name="Zegar C."/>
            <person name="Gutwein M."/>
            <person name="Lucas J."/>
            <person name="Kovtun M."/>
            <person name="Corcoran D."/>
            <person name="Baugh L.R."/>
            <person name="Kiontke K."/>
            <person name="Gunsalus K."/>
            <person name="Fitch D.H."/>
            <person name="Piano F."/>
        </authorList>
    </citation>
    <scope>NUCLEOTIDE SEQUENCE [LARGE SCALE GENOMIC DNA]</scope>
    <source>
        <strain evidence="6">PF1309</strain>
    </source>
</reference>
<dbReference type="PANTHER" id="PTHR13563:SF12">
    <property type="entry name" value="PROTEIN CBG09110"/>
    <property type="match status" value="1"/>
</dbReference>